<dbReference type="PROSITE" id="PS51319">
    <property type="entry name" value="TFIIS_N"/>
    <property type="match status" value="1"/>
</dbReference>
<evidence type="ECO:0000259" key="2">
    <source>
        <dbReference type="PROSITE" id="PS51192"/>
    </source>
</evidence>
<protein>
    <recommendedName>
        <fullName evidence="6">DNA helicase</fullName>
    </recommendedName>
</protein>
<dbReference type="InterPro" id="IPR040980">
    <property type="entry name" value="SWI2_SNF2"/>
</dbReference>
<feature type="domain" description="Helicase ATP-binding" evidence="2">
    <location>
        <begin position="50"/>
        <end position="206"/>
    </location>
</feature>
<keyword evidence="1" id="KW-0539">Nucleus</keyword>
<feature type="domain" description="TFIIS N-terminal" evidence="3">
    <location>
        <begin position="549"/>
        <end position="627"/>
    </location>
</feature>
<dbReference type="PROSITE" id="PS51192">
    <property type="entry name" value="HELICASE_ATP_BIND_1"/>
    <property type="match status" value="1"/>
</dbReference>
<dbReference type="Proteomes" id="UP000789595">
    <property type="component" value="Unassembled WGS sequence"/>
</dbReference>
<gene>
    <name evidence="4" type="ORF">PECAL_6P06600</name>
</gene>
<dbReference type="PANTHER" id="PTHR42927:SF1">
    <property type="entry name" value="HELICASE SUPERFAMILY 1 AND 2 DOMAIN-CONTAINING PROTEIN"/>
    <property type="match status" value="1"/>
</dbReference>
<dbReference type="AlphaFoldDB" id="A0A8J2SX40"/>
<sequence length="764" mass="80855">MCEAIAANSNATPSTTQTMDAAGASTATLLEDYDAANVRPWPHQLDAIRAIQQTKSQRCLVQHAAGSGKSLTIAGLASSLADDGFRVVVICDRRQLDAQIYATVRRVCQRRHSVGRAASVADLATATATVLCTTLQKVSRVSQSQRSTKKTAVLVDECHRSYADEQVWRRLDEALGAPSLIVGFTATPEDRELATLGNPLHCFPLSSAIQHGFVLDVLRDFRAPRLPVTVLDAVSKRPVDDARLRRLALETAQVVQAKASHAALEIRAVQRTWPRARAMVICRSRRAVATWTRSLRRLELRTYGAFSGALSDGLDESKLNPLLALNEAEVVVVCGKLEAGYDDPLLACLIVDRHVSSPARLVQIYSRVNRASPNKPPPRVVDFANGADFVAFAFRRFWRERKLDERDRSRLGAAAFRALSYIDAAGAANLDTSNAASRVATVLGADAAAALGADAAIVAASRDEACPEFPAAYARQITAAIGEAKDDDADAATTFKAANVAVTVGAVVDGGNTTLAVEAVACLPTHGGAGPSLRPGESLADLTRRAARGHLASVLASVTSALAAAPDAASRLAALRRLDRLAVDDAAAIASSGVGRAAAALKKSPDPDVAALARRVVSEAKKRVAAALPPDATPKLVALGLPQDIAAAVAAAARNKPAAEVRALIADLKRNDALRGRVATGALSAASLVAMGADDRCREDRKRKAPPPVVEEEILAEGYVCETCGSTRITCATESRPTTSYGTSEFRQILFLDCLDCGRSWQED</sequence>
<evidence type="ECO:0008006" key="6">
    <source>
        <dbReference type="Google" id="ProtNLM"/>
    </source>
</evidence>
<dbReference type="OrthoDB" id="2419400at2759"/>
<evidence type="ECO:0000313" key="5">
    <source>
        <dbReference type="Proteomes" id="UP000789595"/>
    </source>
</evidence>
<dbReference type="Gene3D" id="3.40.50.300">
    <property type="entry name" value="P-loop containing nucleotide triphosphate hydrolases"/>
    <property type="match status" value="2"/>
</dbReference>
<dbReference type="SMART" id="SM00487">
    <property type="entry name" value="DEXDc"/>
    <property type="match status" value="1"/>
</dbReference>
<dbReference type="InterPro" id="IPR014001">
    <property type="entry name" value="Helicase_ATP-bd"/>
</dbReference>
<evidence type="ECO:0000256" key="1">
    <source>
        <dbReference type="PROSITE-ProRule" id="PRU00649"/>
    </source>
</evidence>
<dbReference type="InterPro" id="IPR027417">
    <property type="entry name" value="P-loop_NTPase"/>
</dbReference>
<evidence type="ECO:0000313" key="4">
    <source>
        <dbReference type="EMBL" id="CAH0379059.1"/>
    </source>
</evidence>
<dbReference type="Pfam" id="PF08711">
    <property type="entry name" value="Med26"/>
    <property type="match status" value="1"/>
</dbReference>
<accession>A0A8J2SX40</accession>
<name>A0A8J2SX40_9STRA</name>
<organism evidence="4 5">
    <name type="scientific">Pelagomonas calceolata</name>
    <dbReference type="NCBI Taxonomy" id="35677"/>
    <lineage>
        <taxon>Eukaryota</taxon>
        <taxon>Sar</taxon>
        <taxon>Stramenopiles</taxon>
        <taxon>Ochrophyta</taxon>
        <taxon>Pelagophyceae</taxon>
        <taxon>Pelagomonadales</taxon>
        <taxon>Pelagomonadaceae</taxon>
        <taxon>Pelagomonas</taxon>
    </lineage>
</organism>
<dbReference type="InterPro" id="IPR017923">
    <property type="entry name" value="TFIIS_N"/>
</dbReference>
<dbReference type="GO" id="GO:0005634">
    <property type="term" value="C:nucleus"/>
    <property type="evidence" value="ECO:0007669"/>
    <property type="project" value="UniProtKB-SubCell"/>
</dbReference>
<dbReference type="PANTHER" id="PTHR42927">
    <property type="entry name" value="HELICASE SUPERFAMILY 1 AND 2 DOMAIN-CONTAINING PROTEIN"/>
    <property type="match status" value="1"/>
</dbReference>
<comment type="caution">
    <text evidence="4">The sequence shown here is derived from an EMBL/GenBank/DDBJ whole genome shotgun (WGS) entry which is preliminary data.</text>
</comment>
<keyword evidence="5" id="KW-1185">Reference proteome</keyword>
<comment type="subcellular location">
    <subcellularLocation>
        <location evidence="1">Nucleus</location>
    </subcellularLocation>
</comment>
<reference evidence="4" key="1">
    <citation type="submission" date="2021-11" db="EMBL/GenBank/DDBJ databases">
        <authorList>
            <consortium name="Genoscope - CEA"/>
            <person name="William W."/>
        </authorList>
    </citation>
    <scope>NUCLEOTIDE SEQUENCE</scope>
</reference>
<dbReference type="SUPFAM" id="SSF52540">
    <property type="entry name" value="P-loop containing nucleoside triphosphate hydrolases"/>
    <property type="match status" value="2"/>
</dbReference>
<dbReference type="Pfam" id="PF18766">
    <property type="entry name" value="SWI2_SNF2"/>
    <property type="match status" value="1"/>
</dbReference>
<proteinExistence type="predicted"/>
<dbReference type="EMBL" id="CAKKNE010000006">
    <property type="protein sequence ID" value="CAH0379059.1"/>
    <property type="molecule type" value="Genomic_DNA"/>
</dbReference>
<evidence type="ECO:0000259" key="3">
    <source>
        <dbReference type="PROSITE" id="PS51319"/>
    </source>
</evidence>